<dbReference type="AlphaFoldDB" id="T1F7C2"/>
<dbReference type="GO" id="GO:0035082">
    <property type="term" value="P:axoneme assembly"/>
    <property type="evidence" value="ECO:0000318"/>
    <property type="project" value="GO_Central"/>
</dbReference>
<evidence type="ECO:0000313" key="7">
    <source>
        <dbReference type="EMBL" id="ESO03028.1"/>
    </source>
</evidence>
<accession>T1F7C2</accession>
<keyword evidence="3" id="KW-0969">Cilium</keyword>
<evidence type="ECO:0000313" key="9">
    <source>
        <dbReference type="Proteomes" id="UP000015101"/>
    </source>
</evidence>
<dbReference type="GO" id="GO:0001534">
    <property type="term" value="C:radial spoke"/>
    <property type="evidence" value="ECO:0007669"/>
    <property type="project" value="InterPro"/>
</dbReference>
<dbReference type="EnsemblMetazoa" id="HelroT173888">
    <property type="protein sequence ID" value="HelroP173888"/>
    <property type="gene ID" value="HelroG173888"/>
</dbReference>
<dbReference type="OrthoDB" id="272202at2759"/>
<evidence type="ECO:0000256" key="3">
    <source>
        <dbReference type="ARBA" id="ARBA00023069"/>
    </source>
</evidence>
<name>T1F7C2_HELRO</name>
<dbReference type="EMBL" id="AMQM01004758">
    <property type="status" value="NOT_ANNOTATED_CDS"/>
    <property type="molecule type" value="Genomic_DNA"/>
</dbReference>
<dbReference type="STRING" id="6412.T1F7C2"/>
<dbReference type="InParanoid" id="T1F7C2"/>
<dbReference type="Pfam" id="PF04712">
    <property type="entry name" value="Radial_spoke"/>
    <property type="match status" value="1"/>
</dbReference>
<evidence type="ECO:0000313" key="8">
    <source>
        <dbReference type="EnsemblMetazoa" id="HelroP173888"/>
    </source>
</evidence>
<feature type="region of interest" description="Disordered" evidence="6">
    <location>
        <begin position="530"/>
        <end position="581"/>
    </location>
</feature>
<gene>
    <name evidence="8" type="primary">20204721</name>
    <name evidence="7" type="ORF">HELRODRAFT_173888</name>
</gene>
<protein>
    <recommendedName>
        <fullName evidence="10">Radial spoke head protein 4 homolog A</fullName>
    </recommendedName>
</protein>
<reference evidence="9" key="1">
    <citation type="submission" date="2012-12" db="EMBL/GenBank/DDBJ databases">
        <authorList>
            <person name="Hellsten U."/>
            <person name="Grimwood J."/>
            <person name="Chapman J.A."/>
            <person name="Shapiro H."/>
            <person name="Aerts A."/>
            <person name="Otillar R.P."/>
            <person name="Terry A.Y."/>
            <person name="Boore J.L."/>
            <person name="Simakov O."/>
            <person name="Marletaz F."/>
            <person name="Cho S.-J."/>
            <person name="Edsinger-Gonzales E."/>
            <person name="Havlak P."/>
            <person name="Kuo D.-H."/>
            <person name="Larsson T."/>
            <person name="Lv J."/>
            <person name="Arendt D."/>
            <person name="Savage R."/>
            <person name="Osoegawa K."/>
            <person name="de Jong P."/>
            <person name="Lindberg D.R."/>
            <person name="Seaver E.C."/>
            <person name="Weisblat D.A."/>
            <person name="Putnam N.H."/>
            <person name="Grigoriev I.V."/>
            <person name="Rokhsar D.S."/>
        </authorList>
    </citation>
    <scope>NUCLEOTIDE SEQUENCE</scope>
</reference>
<dbReference type="Proteomes" id="UP000015101">
    <property type="component" value="Unassembled WGS sequence"/>
</dbReference>
<dbReference type="RefSeq" id="XP_009018721.1">
    <property type="nucleotide sequence ID" value="XM_009020473.1"/>
</dbReference>
<dbReference type="GO" id="GO:0003341">
    <property type="term" value="P:cilium movement"/>
    <property type="evidence" value="ECO:0000318"/>
    <property type="project" value="GO_Central"/>
</dbReference>
<dbReference type="GeneID" id="20204721"/>
<dbReference type="OMA" id="GRTTWFN"/>
<keyword evidence="4" id="KW-0206">Cytoskeleton</keyword>
<comment type="subcellular location">
    <subcellularLocation>
        <location evidence="1">Cytoplasm</location>
        <location evidence="1">Cytoskeleton</location>
        <location evidence="1">Cilium axoneme</location>
    </subcellularLocation>
</comment>
<dbReference type="InterPro" id="IPR006802">
    <property type="entry name" value="Radial_spoke"/>
</dbReference>
<organism evidence="8 9">
    <name type="scientific">Helobdella robusta</name>
    <name type="common">Californian leech</name>
    <dbReference type="NCBI Taxonomy" id="6412"/>
    <lineage>
        <taxon>Eukaryota</taxon>
        <taxon>Metazoa</taxon>
        <taxon>Spiralia</taxon>
        <taxon>Lophotrochozoa</taxon>
        <taxon>Annelida</taxon>
        <taxon>Clitellata</taxon>
        <taxon>Hirudinea</taxon>
        <taxon>Rhynchobdellida</taxon>
        <taxon>Glossiphoniidae</taxon>
        <taxon>Helobdella</taxon>
    </lineage>
</organism>
<dbReference type="HOGENOM" id="CLU_021526_2_1_1"/>
<dbReference type="FunCoup" id="T1F7C2">
    <property type="interactions" value="34"/>
</dbReference>
<reference evidence="8" key="3">
    <citation type="submission" date="2015-06" db="UniProtKB">
        <authorList>
            <consortium name="EnsemblMetazoa"/>
        </authorList>
    </citation>
    <scope>IDENTIFICATION</scope>
</reference>
<dbReference type="GO" id="GO:0060294">
    <property type="term" value="P:cilium movement involved in cell motility"/>
    <property type="evidence" value="ECO:0007669"/>
    <property type="project" value="InterPro"/>
</dbReference>
<keyword evidence="9" id="KW-1185">Reference proteome</keyword>
<keyword evidence="5" id="KW-0966">Cell projection</keyword>
<evidence type="ECO:0000256" key="4">
    <source>
        <dbReference type="ARBA" id="ARBA00023212"/>
    </source>
</evidence>
<keyword evidence="2" id="KW-0963">Cytoplasm</keyword>
<evidence type="ECO:0000256" key="2">
    <source>
        <dbReference type="ARBA" id="ARBA00022490"/>
    </source>
</evidence>
<dbReference type="GO" id="GO:0005930">
    <property type="term" value="C:axoneme"/>
    <property type="evidence" value="ECO:0000318"/>
    <property type="project" value="GO_Central"/>
</dbReference>
<evidence type="ECO:0000256" key="5">
    <source>
        <dbReference type="ARBA" id="ARBA00023273"/>
    </source>
</evidence>
<dbReference type="eggNOG" id="ENOG502QSU4">
    <property type="taxonomic scope" value="Eukaryota"/>
</dbReference>
<feature type="compositionally biased region" description="Basic and acidic residues" evidence="6">
    <location>
        <begin position="546"/>
        <end position="562"/>
    </location>
</feature>
<evidence type="ECO:0000256" key="1">
    <source>
        <dbReference type="ARBA" id="ARBA00004430"/>
    </source>
</evidence>
<dbReference type="PANTHER" id="PTHR13159:SF0">
    <property type="entry name" value="RADIAL SPOKE HEAD 6 HOMOLOG A"/>
    <property type="match status" value="1"/>
</dbReference>
<proteinExistence type="predicted"/>
<sequence>MEKTDEDYLKVLNSKLFLSAVDDETQLNVLDHVRDTLVDVLMGRPRRYLEACDTNKIRGSNKTFSDFNEFTKYIKFVQPIRNLFQYHLSSANENDGDSNLEIEYPNLLEQCYNFEQVGVGLNKIEYFHLWISIKKLMDNNHHLQSIRFWGKIFGTIKNYYILECEMKYDEEDETDTKEWFRITDYPSSTKRLMLKSVETISCEDIRKSAEFLMPKISVKDSLFDETCLLILMLKDSKESFHELPEDELAENDAGGVDRENDEVTVQLDVLPKIKFDKQVIPKEDSGSGTNKKTYFVTNTIGQDWIQLPHVTPAQITYARLIKKFFTGNVDHRVQSSPPFFEKEINYLRAQIARISASTDISPVGYFHFDEDEDDDMSNKQNIVMNTEYEALSVKELIDSSLVNWVHHSPYILTQGRTMWWNPVKNVDEDNEDNEENELPGVEPEIGLPLLTPLSEDVSINNVLPWITRKSTCFIQQHAVPSIHSNLWRGAHAYSAKKNYENIYFGWGLKNTGKNSDIFHPMILMEEYLDGPQNSEMDDPTPQNERLTNDNKKDLNENGKDKSEDNDDSNANQDDENEPIDE</sequence>
<dbReference type="PANTHER" id="PTHR13159">
    <property type="entry name" value="RADIAL SPOKEHEAD-RELATED"/>
    <property type="match status" value="1"/>
</dbReference>
<feature type="compositionally biased region" description="Acidic residues" evidence="6">
    <location>
        <begin position="563"/>
        <end position="581"/>
    </location>
</feature>
<evidence type="ECO:0008006" key="10">
    <source>
        <dbReference type="Google" id="ProtNLM"/>
    </source>
</evidence>
<dbReference type="KEGG" id="hro:HELRODRAFT_173888"/>
<reference evidence="7 9" key="2">
    <citation type="journal article" date="2013" name="Nature">
        <title>Insights into bilaterian evolution from three spiralian genomes.</title>
        <authorList>
            <person name="Simakov O."/>
            <person name="Marletaz F."/>
            <person name="Cho S.J."/>
            <person name="Edsinger-Gonzales E."/>
            <person name="Havlak P."/>
            <person name="Hellsten U."/>
            <person name="Kuo D.H."/>
            <person name="Larsson T."/>
            <person name="Lv J."/>
            <person name="Arendt D."/>
            <person name="Savage R."/>
            <person name="Osoegawa K."/>
            <person name="de Jong P."/>
            <person name="Grimwood J."/>
            <person name="Chapman J.A."/>
            <person name="Shapiro H."/>
            <person name="Aerts A."/>
            <person name="Otillar R.P."/>
            <person name="Terry A.Y."/>
            <person name="Boore J.L."/>
            <person name="Grigoriev I.V."/>
            <person name="Lindberg D.R."/>
            <person name="Seaver E.C."/>
            <person name="Weisblat D.A."/>
            <person name="Putnam N.H."/>
            <person name="Rokhsar D.S."/>
        </authorList>
    </citation>
    <scope>NUCLEOTIDE SEQUENCE</scope>
</reference>
<dbReference type="CTD" id="20204721"/>
<evidence type="ECO:0000256" key="6">
    <source>
        <dbReference type="SAM" id="MobiDB-lite"/>
    </source>
</evidence>
<dbReference type="EMBL" id="KB096676">
    <property type="protein sequence ID" value="ESO03028.1"/>
    <property type="molecule type" value="Genomic_DNA"/>
</dbReference>